<dbReference type="Pfam" id="PF00855">
    <property type="entry name" value="PWWP"/>
    <property type="match status" value="1"/>
</dbReference>
<feature type="domain" description="PHD-type" evidence="16">
    <location>
        <begin position="115"/>
        <end position="163"/>
    </location>
</feature>
<dbReference type="InterPro" id="IPR013083">
    <property type="entry name" value="Znf_RING/FYVE/PHD"/>
</dbReference>
<feature type="domain" description="Bromo" evidence="15">
    <location>
        <begin position="201"/>
        <end position="253"/>
    </location>
</feature>
<keyword evidence="2" id="KW-0678">Repressor</keyword>
<dbReference type="GeneTree" id="ENSGT00940000156942"/>
<dbReference type="SUPFAM" id="SSF57903">
    <property type="entry name" value="FYVE/PHD zinc finger"/>
    <property type="match status" value="1"/>
</dbReference>
<evidence type="ECO:0000259" key="17">
    <source>
        <dbReference type="PROSITE" id="PS50812"/>
    </source>
</evidence>
<dbReference type="Gene3D" id="1.20.920.10">
    <property type="entry name" value="Bromodomain-like"/>
    <property type="match status" value="1"/>
</dbReference>
<keyword evidence="9" id="KW-0156">Chromatin regulator</keyword>
<evidence type="ECO:0000256" key="1">
    <source>
        <dbReference type="ARBA" id="ARBA00004123"/>
    </source>
</evidence>
<dbReference type="Pfam" id="PF00439">
    <property type="entry name" value="Bromodomain"/>
    <property type="match status" value="1"/>
</dbReference>
<dbReference type="InterPro" id="IPR047268">
    <property type="entry name" value="PWWP_BS69"/>
</dbReference>
<dbReference type="InterPro" id="IPR048589">
    <property type="entry name" value="SAMD1-like_WH"/>
</dbReference>
<dbReference type="CDD" id="cd05492">
    <property type="entry name" value="Bromo_ZMYND11"/>
    <property type="match status" value="1"/>
</dbReference>
<dbReference type="Gene3D" id="2.30.30.140">
    <property type="match status" value="1"/>
</dbReference>
<evidence type="ECO:0000256" key="11">
    <source>
        <dbReference type="ARBA" id="ARBA00023242"/>
    </source>
</evidence>
<reference evidence="19 20" key="1">
    <citation type="submission" date="2021-02" db="EMBL/GenBank/DDBJ databases">
        <title>Safari Cat Assemblies.</title>
        <authorList>
            <person name="Bredemeyer K.R."/>
            <person name="Murphy W.J."/>
        </authorList>
    </citation>
    <scope>NUCLEOTIDE SEQUENCE [LARGE SCALE GENOMIC DNA]</scope>
</reference>
<dbReference type="InterPro" id="IPR000313">
    <property type="entry name" value="PWWP_dom"/>
</dbReference>
<keyword evidence="7" id="KW-0862">Zinc</keyword>
<evidence type="ECO:0000256" key="10">
    <source>
        <dbReference type="ARBA" id="ARBA00023117"/>
    </source>
</evidence>
<evidence type="ECO:0000313" key="20">
    <source>
        <dbReference type="Proteomes" id="UP000823872"/>
    </source>
</evidence>
<evidence type="ECO:0000256" key="6">
    <source>
        <dbReference type="ARBA" id="ARBA00022771"/>
    </source>
</evidence>
<dbReference type="InterPro" id="IPR001965">
    <property type="entry name" value="Znf_PHD"/>
</dbReference>
<evidence type="ECO:0000256" key="12">
    <source>
        <dbReference type="PROSITE-ProRule" id="PRU00035"/>
    </source>
</evidence>
<evidence type="ECO:0000256" key="4">
    <source>
        <dbReference type="ARBA" id="ARBA00022553"/>
    </source>
</evidence>
<dbReference type="PROSITE" id="PS50014">
    <property type="entry name" value="BROMODOMAIN_2"/>
    <property type="match status" value="1"/>
</dbReference>
<reference evidence="19" key="2">
    <citation type="submission" date="2025-08" db="UniProtKB">
        <authorList>
            <consortium name="Ensembl"/>
        </authorList>
    </citation>
    <scope>IDENTIFICATION</scope>
    <source>
        <strain evidence="19">breed Abyssinian</strain>
    </source>
</reference>
<evidence type="ECO:0000313" key="19">
    <source>
        <dbReference type="Ensembl" id="ENSFCTP00005024844.1"/>
    </source>
</evidence>
<gene>
    <name evidence="19" type="primary">ZMYND11</name>
</gene>
<reference evidence="19" key="3">
    <citation type="submission" date="2025-09" db="UniProtKB">
        <authorList>
            <consortium name="Ensembl"/>
        </authorList>
    </citation>
    <scope>IDENTIFICATION</scope>
    <source>
        <strain evidence="19">breed Abyssinian</strain>
    </source>
</reference>
<evidence type="ECO:0000256" key="5">
    <source>
        <dbReference type="ARBA" id="ARBA00022723"/>
    </source>
</evidence>
<dbReference type="CDD" id="cd15537">
    <property type="entry name" value="PHD_BS69"/>
    <property type="match status" value="1"/>
</dbReference>
<keyword evidence="5" id="KW-0479">Metal-binding</keyword>
<dbReference type="SUPFAM" id="SSF47370">
    <property type="entry name" value="Bromodomain"/>
    <property type="match status" value="1"/>
</dbReference>
<dbReference type="SMART" id="SM00293">
    <property type="entry name" value="PWWP"/>
    <property type="match status" value="1"/>
</dbReference>
<dbReference type="InterPro" id="IPR019787">
    <property type="entry name" value="Znf_PHD-finger"/>
</dbReference>
<evidence type="ECO:0000256" key="3">
    <source>
        <dbReference type="ARBA" id="ARBA00022499"/>
    </source>
</evidence>
<dbReference type="PROSITE" id="PS50812">
    <property type="entry name" value="PWWP"/>
    <property type="match status" value="1"/>
</dbReference>
<comment type="subcellular location">
    <subcellularLocation>
        <location evidence="1">Nucleus</location>
    </subcellularLocation>
</comment>
<dbReference type="SMART" id="SM00297">
    <property type="entry name" value="BROMO"/>
    <property type="match status" value="1"/>
</dbReference>
<feature type="domain" description="SAMD1-like winged helix (WH)" evidence="18">
    <location>
        <begin position="6"/>
        <end position="82"/>
    </location>
</feature>
<dbReference type="SMART" id="SM00249">
    <property type="entry name" value="PHD"/>
    <property type="match status" value="1"/>
</dbReference>
<evidence type="ECO:0000259" key="18">
    <source>
        <dbReference type="PROSITE" id="PS52014"/>
    </source>
</evidence>
<dbReference type="PROSITE" id="PS50016">
    <property type="entry name" value="ZF_PHD_2"/>
    <property type="match status" value="1"/>
</dbReference>
<dbReference type="PROSITE" id="PS01359">
    <property type="entry name" value="ZF_PHD_1"/>
    <property type="match status" value="1"/>
</dbReference>
<keyword evidence="8" id="KW-0832">Ubl conjugation</keyword>
<dbReference type="InterPro" id="IPR011011">
    <property type="entry name" value="Znf_FYVE_PHD"/>
</dbReference>
<dbReference type="InterPro" id="IPR019786">
    <property type="entry name" value="Zinc_finger_PHD-type_CS"/>
</dbReference>
<feature type="region of interest" description="Disordered" evidence="14">
    <location>
        <begin position="381"/>
        <end position="472"/>
    </location>
</feature>
<evidence type="ECO:0000256" key="2">
    <source>
        <dbReference type="ARBA" id="ARBA00022491"/>
    </source>
</evidence>
<evidence type="ECO:0000259" key="16">
    <source>
        <dbReference type="PROSITE" id="PS50016"/>
    </source>
</evidence>
<dbReference type="Pfam" id="PF21524">
    <property type="entry name" value="SAMD1_WH"/>
    <property type="match status" value="1"/>
</dbReference>
<dbReference type="Ensembl" id="ENSFCTT00005036017.1">
    <property type="protein sequence ID" value="ENSFCTP00005024844.1"/>
    <property type="gene ID" value="ENSFCTG00005012367.1"/>
</dbReference>
<keyword evidence="4" id="KW-0597">Phosphoprotein</keyword>
<dbReference type="Gene3D" id="3.30.40.10">
    <property type="entry name" value="Zinc/RING finger domain, C3HC4 (zinc finger)"/>
    <property type="match status" value="1"/>
</dbReference>
<feature type="domain" description="PWWP" evidence="17">
    <location>
        <begin position="295"/>
        <end position="346"/>
    </location>
</feature>
<evidence type="ECO:0000256" key="13">
    <source>
        <dbReference type="PROSITE-ProRule" id="PRU00146"/>
    </source>
</evidence>
<evidence type="ECO:0000256" key="7">
    <source>
        <dbReference type="ARBA" id="ARBA00022833"/>
    </source>
</evidence>
<dbReference type="InterPro" id="IPR001487">
    <property type="entry name" value="Bromodomain"/>
</dbReference>
<dbReference type="InterPro" id="IPR047269">
    <property type="entry name" value="ZMY11"/>
</dbReference>
<evidence type="ECO:0000256" key="8">
    <source>
        <dbReference type="ARBA" id="ARBA00022843"/>
    </source>
</evidence>
<evidence type="ECO:0000259" key="15">
    <source>
        <dbReference type="PROSITE" id="PS50014"/>
    </source>
</evidence>
<accession>A0ABI7XQL0</accession>
<dbReference type="PROSITE" id="PS52014">
    <property type="entry name" value="SAMD1_WH"/>
    <property type="match status" value="1"/>
</dbReference>
<dbReference type="PANTHER" id="PTHR46379:SF1">
    <property type="entry name" value="ZINC FINGER MYND DOMAIN-CONTAINING PROTEIN 11"/>
    <property type="match status" value="1"/>
</dbReference>
<evidence type="ECO:0000256" key="14">
    <source>
        <dbReference type="SAM" id="MobiDB-lite"/>
    </source>
</evidence>
<keyword evidence="3" id="KW-1017">Isopeptide bond</keyword>
<sequence length="573" mass="66620">MARLTKRRQADTKAIQHLWAAIEIIRNQKQIANIDRITKYMSRVHGMHPKETTRQLSLAVKDGLIVETLTVGCKGSKAGIEQEGYWLPGDEIAYSMQPFSRTAAPNKDWETENHDWYCFECHLPGEVLICDLCFRVYHSKCLSDEYRLRDSSSHWQCPVCRSIKKKHTNKQEMSTYLRFIVSRMKERAIDLNKKGKDNKHPMYRRLVHSAVDVPTIQEKVNEGKYRSYEEFKADAQLLLHNTVIFYGADSEQADIARMLYKDTCHELDELQLCKNCFYLSNARPDNWFCYPCIPNHELVWAKMKGFGFWPAKVLQKEDNQVDVRFFGHHHQRAWIPSENIQDITVNVHRLHVKRSMGWKKACDELELHQRFLREGRFWKSKNEDRGEEEAESSISSTSNEQLKVTQEPRAKKGRRNQSVEPKKEEPEPETEAVSSSQEIPTMPQPIEKVSVSTQTKKLSASSPRMLHRSTQTTGDGVCQSMCHRHEANVQTVQSPVCNMSKHTPSEWGEDAKRRGVSPNPTKLANFMWDLWNTTCTKKGNSEEKNTLWRSEQKLLLVTSPSEWWEPVLQTRDP</sequence>
<dbReference type="PANTHER" id="PTHR46379">
    <property type="entry name" value="ZINC FINGER MYND DOMAIN-CONTAINING"/>
    <property type="match status" value="1"/>
</dbReference>
<proteinExistence type="predicted"/>
<keyword evidence="6 13" id="KW-0863">Zinc-finger</keyword>
<keyword evidence="11" id="KW-0539">Nucleus</keyword>
<organism evidence="19 20">
    <name type="scientific">Felis catus</name>
    <name type="common">Cat</name>
    <name type="synonym">Felis silvestris catus</name>
    <dbReference type="NCBI Taxonomy" id="9685"/>
    <lineage>
        <taxon>Eukaryota</taxon>
        <taxon>Metazoa</taxon>
        <taxon>Chordata</taxon>
        <taxon>Craniata</taxon>
        <taxon>Vertebrata</taxon>
        <taxon>Euteleostomi</taxon>
        <taxon>Mammalia</taxon>
        <taxon>Eutheria</taxon>
        <taxon>Laurasiatheria</taxon>
        <taxon>Carnivora</taxon>
        <taxon>Feliformia</taxon>
        <taxon>Felidae</taxon>
        <taxon>Felinae</taxon>
        <taxon>Felis</taxon>
    </lineage>
</organism>
<dbReference type="SUPFAM" id="SSF63748">
    <property type="entry name" value="Tudor/PWWP/MBT"/>
    <property type="match status" value="1"/>
</dbReference>
<evidence type="ECO:0000256" key="9">
    <source>
        <dbReference type="ARBA" id="ARBA00022853"/>
    </source>
</evidence>
<keyword evidence="20" id="KW-1185">Reference proteome</keyword>
<dbReference type="InterPro" id="IPR036427">
    <property type="entry name" value="Bromodomain-like_sf"/>
</dbReference>
<evidence type="ECO:0008006" key="21">
    <source>
        <dbReference type="Google" id="ProtNLM"/>
    </source>
</evidence>
<dbReference type="CDD" id="cd20159">
    <property type="entry name" value="PWWP_BS69"/>
    <property type="match status" value="1"/>
</dbReference>
<keyword evidence="10 12" id="KW-0103">Bromodomain</keyword>
<feature type="compositionally biased region" description="Polar residues" evidence="14">
    <location>
        <begin position="450"/>
        <end position="472"/>
    </location>
</feature>
<dbReference type="Proteomes" id="UP000823872">
    <property type="component" value="Chromosome B4"/>
</dbReference>
<name>A0ABI7XQL0_FELCA</name>
<protein>
    <recommendedName>
        <fullName evidence="21">Zinc finger MYND-type containing 11</fullName>
    </recommendedName>
</protein>